<dbReference type="EMBL" id="BAABME010014449">
    <property type="protein sequence ID" value="GAA0187182.1"/>
    <property type="molecule type" value="Genomic_DNA"/>
</dbReference>
<dbReference type="AlphaFoldDB" id="A0AAV3S387"/>
<organism evidence="1 2">
    <name type="scientific">Lithospermum erythrorhizon</name>
    <name type="common">Purple gromwell</name>
    <name type="synonym">Lithospermum officinale var. erythrorhizon</name>
    <dbReference type="NCBI Taxonomy" id="34254"/>
    <lineage>
        <taxon>Eukaryota</taxon>
        <taxon>Viridiplantae</taxon>
        <taxon>Streptophyta</taxon>
        <taxon>Embryophyta</taxon>
        <taxon>Tracheophyta</taxon>
        <taxon>Spermatophyta</taxon>
        <taxon>Magnoliopsida</taxon>
        <taxon>eudicotyledons</taxon>
        <taxon>Gunneridae</taxon>
        <taxon>Pentapetalae</taxon>
        <taxon>asterids</taxon>
        <taxon>lamiids</taxon>
        <taxon>Boraginales</taxon>
        <taxon>Boraginaceae</taxon>
        <taxon>Boraginoideae</taxon>
        <taxon>Lithospermeae</taxon>
        <taxon>Lithospermum</taxon>
    </lineage>
</organism>
<proteinExistence type="predicted"/>
<evidence type="ECO:0000313" key="1">
    <source>
        <dbReference type="EMBL" id="GAA0187182.1"/>
    </source>
</evidence>
<evidence type="ECO:0000313" key="2">
    <source>
        <dbReference type="Proteomes" id="UP001454036"/>
    </source>
</evidence>
<comment type="caution">
    <text evidence="1">The sequence shown here is derived from an EMBL/GenBank/DDBJ whole genome shotgun (WGS) entry which is preliminary data.</text>
</comment>
<sequence>MRFDEEKNDQRLREYLNFTYELRDEALYKILKYKHLMVGSYYRRVKNRQFHSGDLVLQLCLASQPKEQSKLSSKWKGPYHVKMVVGPNTYKSVPRTCHASKLCKHYV</sequence>
<accession>A0AAV3S387</accession>
<name>A0AAV3S387_LITER</name>
<protein>
    <submittedName>
        <fullName evidence="1">Uncharacterized protein</fullName>
    </submittedName>
</protein>
<keyword evidence="2" id="KW-1185">Reference proteome</keyword>
<dbReference type="Proteomes" id="UP001454036">
    <property type="component" value="Unassembled WGS sequence"/>
</dbReference>
<gene>
    <name evidence="1" type="ORF">LIER_34470</name>
</gene>
<reference evidence="1 2" key="1">
    <citation type="submission" date="2024-01" db="EMBL/GenBank/DDBJ databases">
        <title>The complete chloroplast genome sequence of Lithospermum erythrorhizon: insights into the phylogenetic relationship among Boraginaceae species and the maternal lineages of purple gromwells.</title>
        <authorList>
            <person name="Okada T."/>
            <person name="Watanabe K."/>
        </authorList>
    </citation>
    <scope>NUCLEOTIDE SEQUENCE [LARGE SCALE GENOMIC DNA]</scope>
</reference>